<accession>A0ABW3BQR5</accession>
<keyword evidence="2" id="KW-1185">Reference proteome</keyword>
<gene>
    <name evidence="1" type="ORF">ACFQ0I_04430</name>
</gene>
<organism evidence="1 2">
    <name type="scientific">Mariniflexile aquimaris</name>
    <dbReference type="NCBI Taxonomy" id="881009"/>
    <lineage>
        <taxon>Bacteria</taxon>
        <taxon>Pseudomonadati</taxon>
        <taxon>Bacteroidota</taxon>
        <taxon>Flavobacteriia</taxon>
        <taxon>Flavobacteriales</taxon>
        <taxon>Flavobacteriaceae</taxon>
        <taxon>Mariniflexile</taxon>
    </lineage>
</organism>
<comment type="caution">
    <text evidence="1">The sequence shown here is derived from an EMBL/GenBank/DDBJ whole genome shotgun (WGS) entry which is preliminary data.</text>
</comment>
<evidence type="ECO:0008006" key="3">
    <source>
        <dbReference type="Google" id="ProtNLM"/>
    </source>
</evidence>
<sequence length="173" mass="19988">MKVYFLSVIIMVSFFSCNKQQEQTALPVNNKAESLLIKEKDIAKLIYTDYILDDRTEAIVTNWFEYAQLQNAINKVKKGDFTFFKNNNKAISELLRNFKQTIPVEVNTPSILVRITSLETKIYKLESILKLSPSKKPEILELTKELLIAFSNLNLQMNKKLEADNIVIEKPIN</sequence>
<evidence type="ECO:0000313" key="1">
    <source>
        <dbReference type="EMBL" id="MFD0834998.1"/>
    </source>
</evidence>
<dbReference type="Proteomes" id="UP001597011">
    <property type="component" value="Unassembled WGS sequence"/>
</dbReference>
<dbReference type="PROSITE" id="PS51257">
    <property type="entry name" value="PROKAR_LIPOPROTEIN"/>
    <property type="match status" value="1"/>
</dbReference>
<dbReference type="EMBL" id="JBHTIB010000002">
    <property type="protein sequence ID" value="MFD0834998.1"/>
    <property type="molecule type" value="Genomic_DNA"/>
</dbReference>
<evidence type="ECO:0000313" key="2">
    <source>
        <dbReference type="Proteomes" id="UP001597011"/>
    </source>
</evidence>
<proteinExistence type="predicted"/>
<name>A0ABW3BQR5_9FLAO</name>
<reference evidence="2" key="1">
    <citation type="journal article" date="2019" name="Int. J. Syst. Evol. Microbiol.">
        <title>The Global Catalogue of Microorganisms (GCM) 10K type strain sequencing project: providing services to taxonomists for standard genome sequencing and annotation.</title>
        <authorList>
            <consortium name="The Broad Institute Genomics Platform"/>
            <consortium name="The Broad Institute Genome Sequencing Center for Infectious Disease"/>
            <person name="Wu L."/>
            <person name="Ma J."/>
        </authorList>
    </citation>
    <scope>NUCLEOTIDE SEQUENCE [LARGE SCALE GENOMIC DNA]</scope>
    <source>
        <strain evidence="2">CCUG 60529</strain>
    </source>
</reference>
<protein>
    <recommendedName>
        <fullName evidence="3">Lipoprotein</fullName>
    </recommendedName>
</protein>